<keyword evidence="5" id="KW-0560">Oxidoreductase</keyword>
<dbReference type="Proteomes" id="UP000198553">
    <property type="component" value="Unassembled WGS sequence"/>
</dbReference>
<feature type="domain" description="Acyl-CoA dehydrogenase/oxidase C-terminal" evidence="6">
    <location>
        <begin position="231"/>
        <end position="363"/>
    </location>
</feature>
<accession>A0A1H8IVC3</accession>
<keyword evidence="4" id="KW-0274">FAD</keyword>
<proteinExistence type="inferred from homology"/>
<comment type="similarity">
    <text evidence="2">Belongs to the acyl-CoA dehydrogenase family.</text>
</comment>
<evidence type="ECO:0000256" key="2">
    <source>
        <dbReference type="ARBA" id="ARBA00009347"/>
    </source>
</evidence>
<dbReference type="GO" id="GO:0033539">
    <property type="term" value="P:fatty acid beta-oxidation using acyl-CoA dehydrogenase"/>
    <property type="evidence" value="ECO:0007669"/>
    <property type="project" value="TreeGrafter"/>
</dbReference>
<dbReference type="Gene3D" id="1.20.140.10">
    <property type="entry name" value="Butyryl-CoA Dehydrogenase, subunit A, domain 3"/>
    <property type="match status" value="1"/>
</dbReference>
<dbReference type="Pfam" id="PF02771">
    <property type="entry name" value="Acyl-CoA_dh_N"/>
    <property type="match status" value="1"/>
</dbReference>
<reference evidence="9" key="1">
    <citation type="submission" date="2016-10" db="EMBL/GenBank/DDBJ databases">
        <authorList>
            <person name="Varghese N."/>
            <person name="Submissions S."/>
        </authorList>
    </citation>
    <scope>NUCLEOTIDE SEQUENCE [LARGE SCALE GENOMIC DNA]</scope>
    <source>
        <strain evidence="9">B48,IBRC-M 10115,DSM 25386,CECT 8001</strain>
    </source>
</reference>
<sequence length="381" mass="42631">MEDVFVESDLVLLKRTVKSFVAEQVAVLEQSQKDYLQKLPVEQVELLKEKARMAGLFALGAKEEWGGAGLSLFIRSVIYEEAAKHRLGLYHPAADAFGEELPSFLEQCTLEQIETYVKPAIERGKGCFMALWEALEDNHIERLRCEAVKQGADWVINGHKSYIQKLEQSSFGIILVNCLGDNGAKEATLFILAPTDSYELKETVLMDVQTRHEVILKDVRLPDDRRIGKVGEGAQLIKQWLAETQVLLGARCLGVAEKALQYARDYAMLRITRGKALIEFPAVQTMIAEAVLNIKAARLMVYDAAKQIDAGDKDGRISAKMAKLFATEAAAKIIDDSLQICGGSGYAGDLPIERWYKEIRLARVDLQKKETILEEIVKMNR</sequence>
<dbReference type="RefSeq" id="WP_090749562.1">
    <property type="nucleotide sequence ID" value="NZ_FOBW01000018.1"/>
</dbReference>
<dbReference type="SUPFAM" id="SSF56645">
    <property type="entry name" value="Acyl-CoA dehydrogenase NM domain-like"/>
    <property type="match status" value="1"/>
</dbReference>
<dbReference type="Gene3D" id="2.40.110.10">
    <property type="entry name" value="Butyryl-CoA Dehydrogenase, subunit A, domain 2"/>
    <property type="match status" value="1"/>
</dbReference>
<evidence type="ECO:0000256" key="5">
    <source>
        <dbReference type="ARBA" id="ARBA00023002"/>
    </source>
</evidence>
<dbReference type="GO" id="GO:0050660">
    <property type="term" value="F:flavin adenine dinucleotide binding"/>
    <property type="evidence" value="ECO:0007669"/>
    <property type="project" value="InterPro"/>
</dbReference>
<dbReference type="Pfam" id="PF00441">
    <property type="entry name" value="Acyl-CoA_dh_1"/>
    <property type="match status" value="1"/>
</dbReference>
<dbReference type="PANTHER" id="PTHR48083">
    <property type="entry name" value="MEDIUM-CHAIN SPECIFIC ACYL-COA DEHYDROGENASE, MITOCHONDRIAL-RELATED"/>
    <property type="match status" value="1"/>
</dbReference>
<dbReference type="Gene3D" id="1.10.540.10">
    <property type="entry name" value="Acyl-CoA dehydrogenase/oxidase, N-terminal domain"/>
    <property type="match status" value="1"/>
</dbReference>
<evidence type="ECO:0000259" key="6">
    <source>
        <dbReference type="Pfam" id="PF00441"/>
    </source>
</evidence>
<evidence type="ECO:0000256" key="1">
    <source>
        <dbReference type="ARBA" id="ARBA00001974"/>
    </source>
</evidence>
<evidence type="ECO:0000256" key="3">
    <source>
        <dbReference type="ARBA" id="ARBA00022630"/>
    </source>
</evidence>
<dbReference type="PANTHER" id="PTHR48083:SF2">
    <property type="entry name" value="MEDIUM-CHAIN SPECIFIC ACYL-COA DEHYDROGENASE, MITOCHONDRIAL"/>
    <property type="match status" value="1"/>
</dbReference>
<dbReference type="InterPro" id="IPR036250">
    <property type="entry name" value="AcylCo_DH-like_C"/>
</dbReference>
<dbReference type="OrthoDB" id="2796127at2"/>
<dbReference type="InterPro" id="IPR046373">
    <property type="entry name" value="Acyl-CoA_Oxase/DH_mid-dom_sf"/>
</dbReference>
<comment type="cofactor">
    <cofactor evidence="1">
        <name>FAD</name>
        <dbReference type="ChEBI" id="CHEBI:57692"/>
    </cofactor>
</comment>
<evidence type="ECO:0000256" key="4">
    <source>
        <dbReference type="ARBA" id="ARBA00022827"/>
    </source>
</evidence>
<dbReference type="STRING" id="930146.SAMN05192533_11858"/>
<protein>
    <submittedName>
        <fullName evidence="8">Acyl-CoA dehydrogenase</fullName>
    </submittedName>
</protein>
<keyword evidence="3" id="KW-0285">Flavoprotein</keyword>
<dbReference type="InterPro" id="IPR009075">
    <property type="entry name" value="AcylCo_DH/oxidase_C"/>
</dbReference>
<dbReference type="SUPFAM" id="SSF47203">
    <property type="entry name" value="Acyl-CoA dehydrogenase C-terminal domain-like"/>
    <property type="match status" value="1"/>
</dbReference>
<dbReference type="InterPro" id="IPR006089">
    <property type="entry name" value="Acyl-CoA_DH_CS"/>
</dbReference>
<evidence type="ECO:0000259" key="7">
    <source>
        <dbReference type="Pfam" id="PF02771"/>
    </source>
</evidence>
<organism evidence="8 9">
    <name type="scientific">Mesobacillus persicus</name>
    <dbReference type="NCBI Taxonomy" id="930146"/>
    <lineage>
        <taxon>Bacteria</taxon>
        <taxon>Bacillati</taxon>
        <taxon>Bacillota</taxon>
        <taxon>Bacilli</taxon>
        <taxon>Bacillales</taxon>
        <taxon>Bacillaceae</taxon>
        <taxon>Mesobacillus</taxon>
    </lineage>
</organism>
<dbReference type="InterPro" id="IPR009100">
    <property type="entry name" value="AcylCoA_DH/oxidase_NM_dom_sf"/>
</dbReference>
<dbReference type="InterPro" id="IPR050741">
    <property type="entry name" value="Acyl-CoA_dehydrogenase"/>
</dbReference>
<name>A0A1H8IVC3_9BACI</name>
<dbReference type="GO" id="GO:0005737">
    <property type="term" value="C:cytoplasm"/>
    <property type="evidence" value="ECO:0007669"/>
    <property type="project" value="TreeGrafter"/>
</dbReference>
<evidence type="ECO:0000313" key="9">
    <source>
        <dbReference type="Proteomes" id="UP000198553"/>
    </source>
</evidence>
<feature type="domain" description="Acyl-CoA dehydrogenase/oxidase N-terminal" evidence="7">
    <location>
        <begin position="12"/>
        <end position="118"/>
    </location>
</feature>
<keyword evidence="9" id="KW-1185">Reference proteome</keyword>
<dbReference type="CDD" id="cd00567">
    <property type="entry name" value="ACAD"/>
    <property type="match status" value="1"/>
</dbReference>
<gene>
    <name evidence="8" type="ORF">SAMN05192533_11858</name>
</gene>
<dbReference type="AlphaFoldDB" id="A0A1H8IVC3"/>
<dbReference type="EMBL" id="FOBW01000018">
    <property type="protein sequence ID" value="SEN71976.1"/>
    <property type="molecule type" value="Genomic_DNA"/>
</dbReference>
<dbReference type="InterPro" id="IPR037069">
    <property type="entry name" value="AcylCoA_DH/ox_N_sf"/>
</dbReference>
<dbReference type="PROSITE" id="PS00073">
    <property type="entry name" value="ACYL_COA_DH_2"/>
    <property type="match status" value="1"/>
</dbReference>
<dbReference type="InterPro" id="IPR013786">
    <property type="entry name" value="AcylCoA_DH/ox_N"/>
</dbReference>
<dbReference type="GO" id="GO:0003995">
    <property type="term" value="F:acyl-CoA dehydrogenase activity"/>
    <property type="evidence" value="ECO:0007669"/>
    <property type="project" value="InterPro"/>
</dbReference>
<evidence type="ECO:0000313" key="8">
    <source>
        <dbReference type="EMBL" id="SEN71976.1"/>
    </source>
</evidence>